<proteinExistence type="inferred from homology"/>
<comment type="similarity">
    <text evidence="1 2">Belongs to the peptidase M16 family.</text>
</comment>
<evidence type="ECO:0000313" key="6">
    <source>
        <dbReference type="Proteomes" id="UP000215215"/>
    </source>
</evidence>
<dbReference type="GO" id="GO:0046872">
    <property type="term" value="F:metal ion binding"/>
    <property type="evidence" value="ECO:0007669"/>
    <property type="project" value="InterPro"/>
</dbReference>
<evidence type="ECO:0000259" key="3">
    <source>
        <dbReference type="Pfam" id="PF00675"/>
    </source>
</evidence>
<dbReference type="Pfam" id="PF00675">
    <property type="entry name" value="Peptidase_M16"/>
    <property type="match status" value="1"/>
</dbReference>
<dbReference type="InterPro" id="IPR011249">
    <property type="entry name" value="Metalloenz_LuxS/M16"/>
</dbReference>
<gene>
    <name evidence="5" type="ORF">CH333_07120</name>
</gene>
<organism evidence="5 6">
    <name type="scientific">candidate division WOR-3 bacterium JGI_Cruoil_03_44_89</name>
    <dbReference type="NCBI Taxonomy" id="1973748"/>
    <lineage>
        <taxon>Bacteria</taxon>
        <taxon>Bacteria division WOR-3</taxon>
    </lineage>
</organism>
<dbReference type="SUPFAM" id="SSF63411">
    <property type="entry name" value="LuxS/MPP-like metallohydrolase"/>
    <property type="match status" value="2"/>
</dbReference>
<dbReference type="GO" id="GO:0006508">
    <property type="term" value="P:proteolysis"/>
    <property type="evidence" value="ECO:0007669"/>
    <property type="project" value="InterPro"/>
</dbReference>
<dbReference type="InterPro" id="IPR001431">
    <property type="entry name" value="Pept_M16_Zn_BS"/>
</dbReference>
<evidence type="ECO:0000313" key="5">
    <source>
        <dbReference type="EMBL" id="OYD14835.1"/>
    </source>
</evidence>
<protein>
    <recommendedName>
        <fullName evidence="7">Peptidase M16</fullName>
    </recommendedName>
</protein>
<dbReference type="PANTHER" id="PTHR11851:SF49">
    <property type="entry name" value="MITOCHONDRIAL-PROCESSING PEPTIDASE SUBUNIT ALPHA"/>
    <property type="match status" value="1"/>
</dbReference>
<evidence type="ECO:0000256" key="2">
    <source>
        <dbReference type="RuleBase" id="RU004447"/>
    </source>
</evidence>
<dbReference type="EMBL" id="NOZQ01000155">
    <property type="protein sequence ID" value="OYD14835.1"/>
    <property type="molecule type" value="Genomic_DNA"/>
</dbReference>
<dbReference type="InterPro" id="IPR007863">
    <property type="entry name" value="Peptidase_M16_C"/>
</dbReference>
<dbReference type="InterPro" id="IPR050361">
    <property type="entry name" value="MPP/UQCRC_Complex"/>
</dbReference>
<evidence type="ECO:0008006" key="7">
    <source>
        <dbReference type="Google" id="ProtNLM"/>
    </source>
</evidence>
<feature type="domain" description="Peptidase M16 C-terminal" evidence="4">
    <location>
        <begin position="163"/>
        <end position="337"/>
    </location>
</feature>
<reference evidence="5 6" key="1">
    <citation type="submission" date="2017-07" db="EMBL/GenBank/DDBJ databases">
        <title>Recovery of genomes from metagenomes via a dereplication, aggregation, and scoring strategy.</title>
        <authorList>
            <person name="Sieber C.M."/>
            <person name="Probst A.J."/>
            <person name="Sharrar A."/>
            <person name="Thomas B.C."/>
            <person name="Hess M."/>
            <person name="Tringe S.G."/>
            <person name="Banfield J.F."/>
        </authorList>
    </citation>
    <scope>NUCLEOTIDE SEQUENCE [LARGE SCALE GENOMIC DNA]</scope>
    <source>
        <strain evidence="5">JGI_Cruoil_03_44_89</strain>
    </source>
</reference>
<dbReference type="Proteomes" id="UP000215215">
    <property type="component" value="Unassembled WGS sequence"/>
</dbReference>
<dbReference type="PROSITE" id="PS00143">
    <property type="entry name" value="INSULINASE"/>
    <property type="match status" value="1"/>
</dbReference>
<evidence type="ECO:0000259" key="4">
    <source>
        <dbReference type="Pfam" id="PF05193"/>
    </source>
</evidence>
<dbReference type="Pfam" id="PF05193">
    <property type="entry name" value="Peptidase_M16_C"/>
    <property type="match status" value="1"/>
</dbReference>
<dbReference type="InterPro" id="IPR011765">
    <property type="entry name" value="Pept_M16_N"/>
</dbReference>
<feature type="domain" description="Peptidase M16 N-terminal" evidence="3">
    <location>
        <begin position="12"/>
        <end position="155"/>
    </location>
</feature>
<dbReference type="Gene3D" id="3.30.830.10">
    <property type="entry name" value="Metalloenzyme, LuxS/M16 peptidase-like"/>
    <property type="match status" value="2"/>
</dbReference>
<evidence type="ECO:0000256" key="1">
    <source>
        <dbReference type="ARBA" id="ARBA00007261"/>
    </source>
</evidence>
<accession>A0A235BTE9</accession>
<name>A0A235BTE9_UNCW3</name>
<dbReference type="AlphaFoldDB" id="A0A235BTE9"/>
<sequence length="406" mass="46121">MKSHLGNGVRLVTEKVDGVRSVSLGVAFLTGSRHESKDESGISHLVEHMLFKGTKKRDAFRIAVESDSLGADLNGFTSKEFTYYYARFLDKYLERMWDILSDIVCNPLFRKDELEKEKGVVIEEIRSSHDSPEEEVFRQLSECLFPGHPIAYPVAGGEEVVKKLTREDLVNFKERRYCGENAIVAASGRLSHDKLKKLVEGSLLSLPHLEKDAPSPPFPQKIIKGKEKKKKDISQVHVAFGRRTFKYDSPYRYPALVLNTLLGGSMSSRLFQRLREREGLVYSVFSFFQFYIDVGTMGVYLATSPSTKKKAIDLVFEELKKLARDGLVREELANTKEHLKGKLTLELESTVSRMVRILKEEMYLQREVSIDETLEAVDNVSEDDVVSLARELVDIDKFAVSVVEPE</sequence>
<dbReference type="GO" id="GO:0004222">
    <property type="term" value="F:metalloendopeptidase activity"/>
    <property type="evidence" value="ECO:0007669"/>
    <property type="project" value="InterPro"/>
</dbReference>
<comment type="caution">
    <text evidence="5">The sequence shown here is derived from an EMBL/GenBank/DDBJ whole genome shotgun (WGS) entry which is preliminary data.</text>
</comment>
<dbReference type="PANTHER" id="PTHR11851">
    <property type="entry name" value="METALLOPROTEASE"/>
    <property type="match status" value="1"/>
</dbReference>